<comment type="caution">
    <text evidence="2">The sequence shown here is derived from an EMBL/GenBank/DDBJ whole genome shotgun (WGS) entry which is preliminary data.</text>
</comment>
<dbReference type="HOGENOM" id="CLU_204509_1_0_9"/>
<sequence>MDFFVQAANVLKIFIMAVGAGLVAWGVINLMDGYGNNNLGVKSQAPSN</sequence>
<dbReference type="Proteomes" id="UP000016637">
    <property type="component" value="Unassembled WGS sequence"/>
</dbReference>
<keyword evidence="1" id="KW-1133">Transmembrane helix</keyword>
<evidence type="ECO:0000313" key="2">
    <source>
        <dbReference type="EMBL" id="ERK57543.1"/>
    </source>
</evidence>
<name>U2RVG0_9BACL</name>
<evidence type="ECO:0000313" key="3">
    <source>
        <dbReference type="Proteomes" id="UP000016637"/>
    </source>
</evidence>
<dbReference type="AlphaFoldDB" id="U2RVG0"/>
<dbReference type="PATRIC" id="fig|1321820.3.peg.1061"/>
<reference evidence="2 3" key="1">
    <citation type="submission" date="2013-08" db="EMBL/GenBank/DDBJ databases">
        <authorList>
            <person name="Weinstock G."/>
            <person name="Sodergren E."/>
            <person name="Wylie T."/>
            <person name="Fulton L."/>
            <person name="Fulton R."/>
            <person name="Fronick C."/>
            <person name="O'Laughlin M."/>
            <person name="Godfrey J."/>
            <person name="Miner T."/>
            <person name="Herter B."/>
            <person name="Appelbaum E."/>
            <person name="Cordes M."/>
            <person name="Lek S."/>
            <person name="Wollam A."/>
            <person name="Pepin K.H."/>
            <person name="Palsikar V.B."/>
            <person name="Mitreva M."/>
            <person name="Wilson R.K."/>
        </authorList>
    </citation>
    <scope>NUCLEOTIDE SEQUENCE [LARGE SCALE GENOMIC DNA]</scope>
    <source>
        <strain evidence="2 3">ATCC 700627</strain>
    </source>
</reference>
<dbReference type="Pfam" id="PF12750">
    <property type="entry name" value="Maff2"/>
    <property type="match status" value="1"/>
</dbReference>
<gene>
    <name evidence="2" type="ORF">HMPREF1983_01092</name>
</gene>
<keyword evidence="1" id="KW-0472">Membrane</keyword>
<dbReference type="EMBL" id="AWVP01000065">
    <property type="protein sequence ID" value="ERK57543.1"/>
    <property type="molecule type" value="Genomic_DNA"/>
</dbReference>
<dbReference type="InterPro" id="IPR024272">
    <property type="entry name" value="MAFF-rel"/>
</dbReference>
<feature type="transmembrane region" description="Helical" evidence="1">
    <location>
        <begin position="7"/>
        <end position="28"/>
    </location>
</feature>
<evidence type="ECO:0008006" key="4">
    <source>
        <dbReference type="Google" id="ProtNLM"/>
    </source>
</evidence>
<keyword evidence="1" id="KW-0812">Transmembrane</keyword>
<keyword evidence="3" id="KW-1185">Reference proteome</keyword>
<evidence type="ECO:0000256" key="1">
    <source>
        <dbReference type="SAM" id="Phobius"/>
    </source>
</evidence>
<accession>U2RVG0</accession>
<organism evidence="2 3">
    <name type="scientific">Gemella bergeri ATCC 700627</name>
    <dbReference type="NCBI Taxonomy" id="1321820"/>
    <lineage>
        <taxon>Bacteria</taxon>
        <taxon>Bacillati</taxon>
        <taxon>Bacillota</taxon>
        <taxon>Bacilli</taxon>
        <taxon>Bacillales</taxon>
        <taxon>Gemellaceae</taxon>
        <taxon>Gemella</taxon>
    </lineage>
</organism>
<dbReference type="RefSeq" id="WP_021752271.1">
    <property type="nucleotide sequence ID" value="NZ_KI271792.1"/>
</dbReference>
<proteinExistence type="predicted"/>
<protein>
    <recommendedName>
        <fullName evidence="4">Maff2 family protein</fullName>
    </recommendedName>
</protein>
<dbReference type="eggNOG" id="ENOG5032RXK">
    <property type="taxonomic scope" value="Bacteria"/>
</dbReference>